<feature type="region of interest" description="Disordered" evidence="8">
    <location>
        <begin position="167"/>
        <end position="192"/>
    </location>
</feature>
<dbReference type="AlphaFoldDB" id="S9XA28"/>
<feature type="compositionally biased region" description="Polar residues" evidence="8">
    <location>
        <begin position="1"/>
        <end position="10"/>
    </location>
</feature>
<evidence type="ECO:0000256" key="8">
    <source>
        <dbReference type="SAM" id="MobiDB-lite"/>
    </source>
</evidence>
<evidence type="ECO:0000256" key="3">
    <source>
        <dbReference type="ARBA" id="ARBA00022763"/>
    </source>
</evidence>
<dbReference type="GO" id="GO:0003690">
    <property type="term" value="F:double-stranded DNA binding"/>
    <property type="evidence" value="ECO:0007669"/>
    <property type="project" value="EnsemblFungi"/>
</dbReference>
<keyword evidence="4" id="KW-0236">DNA replication inhibitor</keyword>
<dbReference type="GO" id="GO:0007534">
    <property type="term" value="P:gene conversion at mating-type locus"/>
    <property type="evidence" value="ECO:0007669"/>
    <property type="project" value="EnsemblFungi"/>
</dbReference>
<evidence type="ECO:0000313" key="11">
    <source>
        <dbReference type="Proteomes" id="UP000015464"/>
    </source>
</evidence>
<evidence type="ECO:0000256" key="6">
    <source>
        <dbReference type="ARBA" id="ARBA00023306"/>
    </source>
</evidence>
<comment type="similarity">
    <text evidence="2 7">Belongs to the CSM3 family.</text>
</comment>
<dbReference type="Proteomes" id="UP000015464">
    <property type="component" value="Unassembled WGS sequence"/>
</dbReference>
<feature type="region of interest" description="Disordered" evidence="8">
    <location>
        <begin position="1"/>
        <end position="49"/>
    </location>
</feature>
<feature type="compositionally biased region" description="Basic and acidic residues" evidence="8">
    <location>
        <begin position="11"/>
        <end position="35"/>
    </location>
</feature>
<keyword evidence="5 7" id="KW-0539">Nucleus</keyword>
<dbReference type="GO" id="GO:0000785">
    <property type="term" value="C:chromatin"/>
    <property type="evidence" value="ECO:0007669"/>
    <property type="project" value="EnsemblFungi"/>
</dbReference>
<comment type="subcellular location">
    <subcellularLocation>
        <location evidence="1 7">Nucleus</location>
    </subcellularLocation>
</comment>
<dbReference type="GO" id="GO:0031297">
    <property type="term" value="P:replication fork processing"/>
    <property type="evidence" value="ECO:0007669"/>
    <property type="project" value="UniProtKB-UniRule"/>
</dbReference>
<evidence type="ECO:0000313" key="10">
    <source>
        <dbReference type="EMBL" id="EPY53987.1"/>
    </source>
</evidence>
<gene>
    <name evidence="10" type="ORF">SPOG_02790</name>
</gene>
<dbReference type="InterPro" id="IPR012923">
    <property type="entry name" value="Csm3"/>
</dbReference>
<protein>
    <recommendedName>
        <fullName evidence="7">Chromosome segregation in meiosis protein</fullName>
    </recommendedName>
</protein>
<reference evidence="10 11" key="1">
    <citation type="journal article" date="2011" name="Science">
        <title>Comparative functional genomics of the fission yeasts.</title>
        <authorList>
            <person name="Rhind N."/>
            <person name="Chen Z."/>
            <person name="Yassour M."/>
            <person name="Thompson D.A."/>
            <person name="Haas B.J."/>
            <person name="Habib N."/>
            <person name="Wapinski I."/>
            <person name="Roy S."/>
            <person name="Lin M.F."/>
            <person name="Heiman D.I."/>
            <person name="Young S.K."/>
            <person name="Furuya K."/>
            <person name="Guo Y."/>
            <person name="Pidoux A."/>
            <person name="Chen H.M."/>
            <person name="Robbertse B."/>
            <person name="Goldberg J.M."/>
            <person name="Aoki K."/>
            <person name="Bayne E.H."/>
            <person name="Berlin A.M."/>
            <person name="Desjardins C.A."/>
            <person name="Dobbs E."/>
            <person name="Dukaj L."/>
            <person name="Fan L."/>
            <person name="FitzGerald M.G."/>
            <person name="French C."/>
            <person name="Gujja S."/>
            <person name="Hansen K."/>
            <person name="Keifenheim D."/>
            <person name="Levin J.Z."/>
            <person name="Mosher R.A."/>
            <person name="Mueller C.A."/>
            <person name="Pfiffner J."/>
            <person name="Priest M."/>
            <person name="Russ C."/>
            <person name="Smialowska A."/>
            <person name="Swoboda P."/>
            <person name="Sykes S.M."/>
            <person name="Vaughn M."/>
            <person name="Vengrova S."/>
            <person name="Yoder R."/>
            <person name="Zeng Q."/>
            <person name="Allshire R."/>
            <person name="Baulcombe D."/>
            <person name="Birren B.W."/>
            <person name="Brown W."/>
            <person name="Ekwall K."/>
            <person name="Kellis M."/>
            <person name="Leatherwood J."/>
            <person name="Levin H."/>
            <person name="Margalit H."/>
            <person name="Martienssen R."/>
            <person name="Nieduszynski C.A."/>
            <person name="Spatafora J.W."/>
            <person name="Friedman N."/>
            <person name="Dalgaard J.Z."/>
            <person name="Baumann P."/>
            <person name="Niki H."/>
            <person name="Regev A."/>
            <person name="Nusbaum C."/>
        </authorList>
    </citation>
    <scope>NUCLEOTIDE SEQUENCE [LARGE SCALE GENOMIC DNA]</scope>
    <source>
        <strain evidence="11">OY26 / ATCC MYA-4695 / CBS 11777 / NBRC 106824 / NRRL Y48691</strain>
    </source>
</reference>
<dbReference type="OMA" id="GWINEIS"/>
<dbReference type="GO" id="GO:0006974">
    <property type="term" value="P:DNA damage response"/>
    <property type="evidence" value="ECO:0007669"/>
    <property type="project" value="UniProtKB-KW"/>
</dbReference>
<evidence type="ECO:0000256" key="5">
    <source>
        <dbReference type="ARBA" id="ARBA00023242"/>
    </source>
</evidence>
<dbReference type="PANTHER" id="PTHR13220:SF11">
    <property type="entry name" value="TIMELESS-INTERACTING PROTEIN"/>
    <property type="match status" value="1"/>
</dbReference>
<dbReference type="HOGENOM" id="CLU_1435204_0_0_1"/>
<keyword evidence="6 7" id="KW-0131">Cell cycle</keyword>
<proteinExistence type="inferred from homology"/>
<dbReference type="PANTHER" id="PTHR13220">
    <property type="entry name" value="TIMELESS INTERACTING-RELATED"/>
    <property type="match status" value="1"/>
</dbReference>
<evidence type="ECO:0000256" key="7">
    <source>
        <dbReference type="RuleBase" id="RU366049"/>
    </source>
</evidence>
<evidence type="ECO:0000259" key="9">
    <source>
        <dbReference type="Pfam" id="PF07962"/>
    </source>
</evidence>
<dbReference type="GeneID" id="25037112"/>
<keyword evidence="11" id="KW-1185">Reference proteome</keyword>
<dbReference type="InterPro" id="IPR040038">
    <property type="entry name" value="TIPIN/Csm3/Swi3"/>
</dbReference>
<keyword evidence="3 7" id="KW-0227">DNA damage</keyword>
<organism evidence="10 11">
    <name type="scientific">Schizosaccharomyces cryophilus (strain OY26 / ATCC MYA-4695 / CBS 11777 / NBRC 106824 / NRRL Y48691)</name>
    <name type="common">Fission yeast</name>
    <dbReference type="NCBI Taxonomy" id="653667"/>
    <lineage>
        <taxon>Eukaryota</taxon>
        <taxon>Fungi</taxon>
        <taxon>Dikarya</taxon>
        <taxon>Ascomycota</taxon>
        <taxon>Taphrinomycotina</taxon>
        <taxon>Schizosaccharomycetes</taxon>
        <taxon>Schizosaccharomycetales</taxon>
        <taxon>Schizosaccharomycetaceae</taxon>
        <taxon>Schizosaccharomyces</taxon>
    </lineage>
</organism>
<dbReference type="STRING" id="653667.S9XA28"/>
<dbReference type="GO" id="GO:0000403">
    <property type="term" value="F:Y-form DNA binding"/>
    <property type="evidence" value="ECO:0007669"/>
    <property type="project" value="EnsemblFungi"/>
</dbReference>
<sequence length="192" mass="22211">MAASELSQLSQEKEDKKNSFEKDVLQKETTEKENGNENEGFDLGLEEKDVPLKRPRKKIAKFDEERLASENGIPKLQQLRKKVNLKGKGHELGDLKRILSMYHVWTHELYPRATFDDSIAYLNRLGSMRSVKVRRRGWINEISDESVVGQESLQDLSYDQPFMEPKRFPSNQDSYMENGEDASFVIPDAEDD</sequence>
<dbReference type="Pfam" id="PF07962">
    <property type="entry name" value="Swi3"/>
    <property type="match status" value="1"/>
</dbReference>
<name>S9XA28_SCHCR</name>
<dbReference type="eggNOG" id="KOG3004">
    <property type="taxonomic scope" value="Eukaryota"/>
</dbReference>
<dbReference type="GO" id="GO:0000076">
    <property type="term" value="P:DNA replication checkpoint signaling"/>
    <property type="evidence" value="ECO:0007669"/>
    <property type="project" value="UniProtKB-UniRule"/>
</dbReference>
<dbReference type="GO" id="GO:0011000">
    <property type="term" value="P:replication fork arrest at mating type locus"/>
    <property type="evidence" value="ECO:0007669"/>
    <property type="project" value="EnsemblFungi"/>
</dbReference>
<accession>S9XA28</accession>
<evidence type="ECO:0000256" key="1">
    <source>
        <dbReference type="ARBA" id="ARBA00004123"/>
    </source>
</evidence>
<dbReference type="GO" id="GO:0031298">
    <property type="term" value="C:replication fork protection complex"/>
    <property type="evidence" value="ECO:0007669"/>
    <property type="project" value="EnsemblFungi"/>
</dbReference>
<dbReference type="EMBL" id="KE546988">
    <property type="protein sequence ID" value="EPY53987.1"/>
    <property type="molecule type" value="Genomic_DNA"/>
</dbReference>
<evidence type="ECO:0000256" key="4">
    <source>
        <dbReference type="ARBA" id="ARBA00022880"/>
    </source>
</evidence>
<feature type="domain" description="Chromosome segregation in meiosis protein 3" evidence="9">
    <location>
        <begin position="61"/>
        <end position="142"/>
    </location>
</feature>
<dbReference type="RefSeq" id="XP_013020906.1">
    <property type="nucleotide sequence ID" value="XM_013165452.1"/>
</dbReference>
<evidence type="ECO:0000256" key="2">
    <source>
        <dbReference type="ARBA" id="ARBA00006075"/>
    </source>
</evidence>
<dbReference type="OrthoDB" id="437078at2759"/>
<dbReference type="GO" id="GO:0071515">
    <property type="term" value="P:mating-type locus imprinting"/>
    <property type="evidence" value="ECO:0007669"/>
    <property type="project" value="EnsemblFungi"/>
</dbReference>
<comment type="function">
    <text evidence="7">Plays an important role in the control of DNA replication and the maintenance of replication fork stability.</text>
</comment>